<feature type="active site" description="Charge relay system" evidence="6">
    <location>
        <position position="118"/>
    </location>
</feature>
<feature type="active site" description="Charge relay system" evidence="6">
    <location>
        <position position="60"/>
    </location>
</feature>
<keyword evidence="2 6" id="KW-0645">Protease</keyword>
<feature type="region of interest" description="Disordered" evidence="7">
    <location>
        <begin position="162"/>
        <end position="183"/>
    </location>
</feature>
<evidence type="ECO:0000256" key="6">
    <source>
        <dbReference type="PROSITE-ProRule" id="PRU01240"/>
    </source>
</evidence>
<evidence type="ECO:0000256" key="7">
    <source>
        <dbReference type="SAM" id="MobiDB-lite"/>
    </source>
</evidence>
<dbReference type="Pfam" id="PF03797">
    <property type="entry name" value="Autotransporter"/>
    <property type="match status" value="1"/>
</dbReference>
<dbReference type="Gene3D" id="3.40.50.200">
    <property type="entry name" value="Peptidase S8/S53 domain"/>
    <property type="match status" value="1"/>
</dbReference>
<sequence>MSKTKCYFSKSLIAMAISAVLAPTYAAKATTTNNPQPIIQLSDNLSAKYSGKGVKLGVVDGGFVPEHPLHSDKLHISTFQLTSPEGKLNTYDPNYRQPDFQITVKNGELGFMIGFETHGLGVSGLIGAKTDEQTGFKGGVAKDAELYIATNTRNRTLEEVLNDADDEEEEEEEGDKAPDFDKLAKSDSLLGTNAKSAFQRIELATALNKLTEKNLLAINNSWNADPISKNIEDIDHFYQAVTKDKKNPLVQALINAKNRDTLLVFANGNESSPHPGIVAMLPRYIPELERHFIAVASVDNKREITEYSNRCGVSKNWCISAPGNLDVLNAEAGENDTTVYGLSKSKGTSLASPVVTGSLGVVKERFDYLTPTQIRDTLLTTATDLGEKGVDDVYGWGLVNLKNAVNGPSQFLGDETVTMTRNDQWHNPFSSQFKFTKKGDKSLSLNGENHFADLAIEQGKLALKGKTVAQKISNNAILAVDQTQIGQHYHSTVASQLEILSHNGLIATGQANVNLAGSLKIADKLTEQSKVGDTSATVVQLKDKATYQGGFKKLVANANLNKRGLMQDLYFKDTEIIAKVNSNKPISDANANATGQAGLAVLNALRTAPIAYRRGLYNDWLQAALEQHKLDNLHYAVSNNIYADSIELLRSQNAKGLNQAQQNLFTAYHTPQKTTVWAGHLYQKQSDSAKHKTAVKHNQSQLGLSHKPADKVVLSAMLSQQKDRLNKPFAQATLKQTALNLGLRYALNDAWFSEAALQFARQKYQQTRHFGSYQLGSAKNHGATLGGEIRLGYQFTPNQWVIEPSLGIQWLQTKMDSLNERGELASKTAAVRYNDVNLVPSVKLQRTFQFEQGSISPYVGLNYLHRVGGKDTNITSYIAGNTLHNYLGVKRDRQLNSEVGLKLHYKNWFASANLDYDRVKSANMFGWKANLGLTF</sequence>
<dbReference type="RefSeq" id="WP_025267420.1">
    <property type="nucleotide sequence ID" value="NZ_CP006954.1"/>
</dbReference>
<comment type="similarity">
    <text evidence="1 6">Belongs to the peptidase S8 family.</text>
</comment>
<evidence type="ECO:0000256" key="2">
    <source>
        <dbReference type="ARBA" id="ARBA00022670"/>
    </source>
</evidence>
<feature type="active site" description="Charge relay system" evidence="6">
    <location>
        <position position="349"/>
    </location>
</feature>
<evidence type="ECO:0000256" key="1">
    <source>
        <dbReference type="ARBA" id="ARBA00011073"/>
    </source>
</evidence>
<dbReference type="InterPro" id="IPR036852">
    <property type="entry name" value="Peptidase_S8/S53_dom_sf"/>
</dbReference>
<feature type="chain" id="PRO_5020296638" evidence="8">
    <location>
        <begin position="27"/>
        <end position="935"/>
    </location>
</feature>
<dbReference type="PROSITE" id="PS00138">
    <property type="entry name" value="SUBTILASE_SER"/>
    <property type="match status" value="1"/>
</dbReference>
<dbReference type="InterPro" id="IPR005546">
    <property type="entry name" value="Autotransporte_beta"/>
</dbReference>
<feature type="signal peptide" evidence="8">
    <location>
        <begin position="1"/>
        <end position="26"/>
    </location>
</feature>
<proteinExistence type="inferred from homology"/>
<evidence type="ECO:0000256" key="3">
    <source>
        <dbReference type="ARBA" id="ARBA00022729"/>
    </source>
</evidence>
<accession>A0A4V7ICI1</accession>
<keyword evidence="5 6" id="KW-0720">Serine protease</keyword>
<dbReference type="EMBL" id="CP006954">
    <property type="protein sequence ID" value="AHG82642.1"/>
    <property type="molecule type" value="Genomic_DNA"/>
</dbReference>
<organism evidence="10 11">
    <name type="scientific">Bibersteinia trehalosi USDA-ARS-USMARC-188</name>
    <dbReference type="NCBI Taxonomy" id="1263829"/>
    <lineage>
        <taxon>Bacteria</taxon>
        <taxon>Pseudomonadati</taxon>
        <taxon>Pseudomonadota</taxon>
        <taxon>Gammaproteobacteria</taxon>
        <taxon>Pasteurellales</taxon>
        <taxon>Pasteurellaceae</taxon>
        <taxon>Bibersteinia</taxon>
    </lineage>
</organism>
<name>A0A4V7ICI1_BIBTR</name>
<dbReference type="SMART" id="SM00869">
    <property type="entry name" value="Autotransporter"/>
    <property type="match status" value="1"/>
</dbReference>
<dbReference type="InterPro" id="IPR036709">
    <property type="entry name" value="Autotransporte_beta_dom_sf"/>
</dbReference>
<dbReference type="OrthoDB" id="9780507at2"/>
<dbReference type="PANTHER" id="PTHR43806">
    <property type="entry name" value="PEPTIDASE S8"/>
    <property type="match status" value="1"/>
</dbReference>
<dbReference type="PROSITE" id="PS51892">
    <property type="entry name" value="SUBTILASE"/>
    <property type="match status" value="1"/>
</dbReference>
<evidence type="ECO:0000256" key="8">
    <source>
        <dbReference type="SAM" id="SignalP"/>
    </source>
</evidence>
<dbReference type="AlphaFoldDB" id="A0A4V7ICI1"/>
<feature type="compositionally biased region" description="Acidic residues" evidence="7">
    <location>
        <begin position="162"/>
        <end position="174"/>
    </location>
</feature>
<keyword evidence="3 8" id="KW-0732">Signal</keyword>
<dbReference type="InterPro" id="IPR050131">
    <property type="entry name" value="Peptidase_S8_subtilisin-like"/>
</dbReference>
<dbReference type="Pfam" id="PF00082">
    <property type="entry name" value="Peptidase_S8"/>
    <property type="match status" value="1"/>
</dbReference>
<dbReference type="SUPFAM" id="SSF52743">
    <property type="entry name" value="Subtilisin-like"/>
    <property type="match status" value="1"/>
</dbReference>
<gene>
    <name evidence="10" type="ORF">F542_19310</name>
</gene>
<keyword evidence="4 6" id="KW-0378">Hydrolase</keyword>
<dbReference type="Gene3D" id="2.40.128.130">
    <property type="entry name" value="Autotransporter beta-domain"/>
    <property type="match status" value="1"/>
</dbReference>
<dbReference type="InterPro" id="IPR034061">
    <property type="entry name" value="Peptidases_S8_Autotransporter"/>
</dbReference>
<dbReference type="CDD" id="cd04848">
    <property type="entry name" value="Peptidases_S8_Autotransporter_serine_protease_like"/>
    <property type="match status" value="1"/>
</dbReference>
<dbReference type="InterPro" id="IPR015500">
    <property type="entry name" value="Peptidase_S8_subtilisin-rel"/>
</dbReference>
<protein>
    <submittedName>
        <fullName evidence="10">Serotype-specific antigen 1</fullName>
    </submittedName>
</protein>
<dbReference type="Proteomes" id="UP000019091">
    <property type="component" value="Chromosome"/>
</dbReference>
<evidence type="ECO:0000256" key="5">
    <source>
        <dbReference type="ARBA" id="ARBA00022825"/>
    </source>
</evidence>
<dbReference type="InterPro" id="IPR023828">
    <property type="entry name" value="Peptidase_S8_Ser-AS"/>
</dbReference>
<reference evidence="10 11" key="1">
    <citation type="journal article" date="2014" name="Genome Announc.">
        <title>Complete Closed Genome Sequences of Three Bibersteinia trehalosi Nasopharyngeal Isolates from Cattle with Shipping Fever.</title>
        <authorList>
            <person name="Harhay G.P."/>
            <person name="McVey D.S."/>
            <person name="Koren S."/>
            <person name="Phillippy A.M."/>
            <person name="Bono J."/>
            <person name="Harhay D.M."/>
            <person name="Clawson M.L."/>
            <person name="Heaton M.P."/>
            <person name="Chitko-McKown C.G."/>
            <person name="Korlach J."/>
            <person name="Smith T.P."/>
        </authorList>
    </citation>
    <scope>NUCLEOTIDE SEQUENCE [LARGE SCALE GENOMIC DNA]</scope>
    <source>
        <strain evidence="10 11">USDA-ARS-USMARC-188</strain>
    </source>
</reference>
<dbReference type="PROSITE" id="PS51208">
    <property type="entry name" value="AUTOTRANSPORTER"/>
    <property type="match status" value="1"/>
</dbReference>
<evidence type="ECO:0000313" key="10">
    <source>
        <dbReference type="EMBL" id="AHG82642.1"/>
    </source>
</evidence>
<dbReference type="GO" id="GO:0006508">
    <property type="term" value="P:proteolysis"/>
    <property type="evidence" value="ECO:0007669"/>
    <property type="project" value="UniProtKB-KW"/>
</dbReference>
<dbReference type="SUPFAM" id="SSF103515">
    <property type="entry name" value="Autotransporter"/>
    <property type="match status" value="1"/>
</dbReference>
<dbReference type="KEGG" id="btre:F542_19310"/>
<evidence type="ECO:0000259" key="9">
    <source>
        <dbReference type="PROSITE" id="PS51208"/>
    </source>
</evidence>
<dbReference type="PANTHER" id="PTHR43806:SF11">
    <property type="entry name" value="CEREVISIN-RELATED"/>
    <property type="match status" value="1"/>
</dbReference>
<feature type="domain" description="Autotransporter" evidence="9">
    <location>
        <begin position="669"/>
        <end position="935"/>
    </location>
</feature>
<dbReference type="InterPro" id="IPR000209">
    <property type="entry name" value="Peptidase_S8/S53_dom"/>
</dbReference>
<evidence type="ECO:0000256" key="4">
    <source>
        <dbReference type="ARBA" id="ARBA00022801"/>
    </source>
</evidence>
<dbReference type="GO" id="GO:0004252">
    <property type="term" value="F:serine-type endopeptidase activity"/>
    <property type="evidence" value="ECO:0007669"/>
    <property type="project" value="UniProtKB-UniRule"/>
</dbReference>
<evidence type="ECO:0000313" key="11">
    <source>
        <dbReference type="Proteomes" id="UP000019091"/>
    </source>
</evidence>
<dbReference type="PRINTS" id="PR00723">
    <property type="entry name" value="SUBTILISIN"/>
</dbReference>